<gene>
    <name evidence="2" type="ORF">VB854_13430</name>
</gene>
<keyword evidence="3" id="KW-1185">Reference proteome</keyword>
<name>A0ABU5TYH8_9CYAN</name>
<dbReference type="Gene3D" id="2.30.110.50">
    <property type="match status" value="1"/>
</dbReference>
<sequence length="591" mass="66497">MTSANYLALPKVYIEGQSPEKMKLVLEDVVQIIVEESLHLPAMFTIVIRNDYFPGRQDEKKWKHQDLLQFGKKVKIGFSSSTTESQDFSEEKEEYLIEGEITAIETHFTEQSQAPIVIRGYDISHRLHRGRWNRSFQGMTDSDIVKNILAEVVIKPGQIDESGIPHEYVFQNNQTNMEFLRERAARIGFELFVQDGKLNFRRPTSTQKIKLTWLTDLHSFRVRVTSAEQVKEVNVRAWDYKQKKPIVSTRNSEKNVITKTENGQGSVAISEFKGKPTKPTVYVVDQPISTPKEADAIAQALFDELGGQFVYADAKAEGNPNIRPGRTVILEELGKHSGSYYVTETRHTYFERVYTTEFSVRGLRGGDLLTTLSPPTRLQPGQSFLVGIVTNNQDPEGLGRVKVWFPTLTPKTGENAHASHWARVVAIGAGKGRGFDCLPEINDEVLVGFEHGNIHRPYILGGVWNGEDLPPKPVAESVRDSNVRVRTFKTRTGHQIQFIEEDQGNSKAGVYIETTDGHQIRLNDTEKAIEVKTKGKHELRLDDKNRCIEVKTPSGHTFKMDRTGISLKSAGNIDIQASGVITVQGALIKLN</sequence>
<dbReference type="Pfam" id="PF04717">
    <property type="entry name" value="Phage_base_V"/>
    <property type="match status" value="1"/>
</dbReference>
<dbReference type="Gene3D" id="4.10.220.110">
    <property type="match status" value="1"/>
</dbReference>
<dbReference type="Pfam" id="PF05954">
    <property type="entry name" value="Phage_GPD"/>
    <property type="match status" value="1"/>
</dbReference>
<evidence type="ECO:0000259" key="1">
    <source>
        <dbReference type="Pfam" id="PF04717"/>
    </source>
</evidence>
<dbReference type="InterPro" id="IPR006531">
    <property type="entry name" value="Gp5/Vgr_OB"/>
</dbReference>
<evidence type="ECO:0000313" key="3">
    <source>
        <dbReference type="Proteomes" id="UP001301728"/>
    </source>
</evidence>
<dbReference type="Gene3D" id="3.55.50.10">
    <property type="entry name" value="Baseplate protein-like domains"/>
    <property type="match status" value="1"/>
</dbReference>
<dbReference type="InterPro" id="IPR037026">
    <property type="entry name" value="Vgr_OB-fold_dom_sf"/>
</dbReference>
<dbReference type="InterPro" id="IPR047702">
    <property type="entry name" value="VgrG-rel"/>
</dbReference>
<dbReference type="RefSeq" id="WP_323273123.1">
    <property type="nucleotide sequence ID" value="NZ_JAYGHT010000072.1"/>
</dbReference>
<feature type="domain" description="Gp5/Type VI secretion system Vgr protein OB-fold" evidence="1">
    <location>
        <begin position="386"/>
        <end position="464"/>
    </location>
</feature>
<dbReference type="SUPFAM" id="SSF69255">
    <property type="entry name" value="gp5 N-terminal domain-like"/>
    <property type="match status" value="1"/>
</dbReference>
<protein>
    <submittedName>
        <fullName evidence="2">VgrG-related protein</fullName>
    </submittedName>
</protein>
<accession>A0ABU5TYH8</accession>
<dbReference type="EMBL" id="JAYGHT010000072">
    <property type="protein sequence ID" value="MEA5519944.1"/>
    <property type="molecule type" value="Genomic_DNA"/>
</dbReference>
<proteinExistence type="predicted"/>
<dbReference type="Gene3D" id="2.40.50.230">
    <property type="entry name" value="Gp5 N-terminal domain"/>
    <property type="match status" value="1"/>
</dbReference>
<reference evidence="2 3" key="1">
    <citation type="submission" date="2023-12" db="EMBL/GenBank/DDBJ databases">
        <title>Baltic Sea Cyanobacteria.</title>
        <authorList>
            <person name="Delbaje E."/>
            <person name="Fewer D.P."/>
            <person name="Shishido T.K."/>
        </authorList>
    </citation>
    <scope>NUCLEOTIDE SEQUENCE [LARGE SCALE GENOMIC DNA]</scope>
    <source>
        <strain evidence="2 3">CCNP 1315</strain>
    </source>
</reference>
<organism evidence="2 3">
    <name type="scientific">Limnoraphis robusta CCNP1315</name>
    <dbReference type="NCBI Taxonomy" id="3110306"/>
    <lineage>
        <taxon>Bacteria</taxon>
        <taxon>Bacillati</taxon>
        <taxon>Cyanobacteriota</taxon>
        <taxon>Cyanophyceae</taxon>
        <taxon>Oscillatoriophycideae</taxon>
        <taxon>Oscillatoriales</taxon>
        <taxon>Sirenicapillariaceae</taxon>
        <taxon>Limnoraphis</taxon>
    </lineage>
</organism>
<evidence type="ECO:0000313" key="2">
    <source>
        <dbReference type="EMBL" id="MEA5519944.1"/>
    </source>
</evidence>
<dbReference type="NCBIfam" id="NF033848">
    <property type="entry name" value="VgrG_rel"/>
    <property type="match status" value="1"/>
</dbReference>
<dbReference type="SUPFAM" id="SSF69279">
    <property type="entry name" value="Phage tail proteins"/>
    <property type="match status" value="1"/>
</dbReference>
<dbReference type="Proteomes" id="UP001301728">
    <property type="component" value="Unassembled WGS sequence"/>
</dbReference>
<comment type="caution">
    <text evidence="2">The sequence shown here is derived from an EMBL/GenBank/DDBJ whole genome shotgun (WGS) entry which is preliminary data.</text>
</comment>